<keyword evidence="2" id="KW-1185">Reference proteome</keyword>
<protein>
    <submittedName>
        <fullName evidence="1">Uncharacterized protein</fullName>
    </submittedName>
</protein>
<evidence type="ECO:0000313" key="1">
    <source>
        <dbReference type="EMBL" id="EDS02061.1"/>
    </source>
</evidence>
<dbReference type="Proteomes" id="UP000005326">
    <property type="component" value="Unassembled WGS sequence"/>
</dbReference>
<reference evidence="1" key="1">
    <citation type="submission" date="2007-10" db="EMBL/GenBank/DDBJ databases">
        <authorList>
            <person name="Fulton L."/>
            <person name="Clifton S."/>
            <person name="Fulton B."/>
            <person name="Xu J."/>
            <person name="Minx P."/>
            <person name="Pepin K.H."/>
            <person name="Johnson M."/>
            <person name="Thiruvilangam P."/>
            <person name="Bhonagiri V."/>
            <person name="Nash W.E."/>
            <person name="Mardis E.R."/>
            <person name="Wilson R.K."/>
        </authorList>
    </citation>
    <scope>NUCLEOTIDE SEQUENCE [LARGE SCALE GENOMIC DNA]</scope>
    <source>
        <strain evidence="1">DSM 15702</strain>
    </source>
</reference>
<accession>B0MJR7</accession>
<comment type="caution">
    <text evidence="1">The sequence shown here is derived from an EMBL/GenBank/DDBJ whole genome shotgun (WGS) entry which is preliminary data.</text>
</comment>
<sequence>MFTLIIDIISYPFLYQKSRRNIRSHGFLSRFSHKHTAKKGIILDRQQYIPALQTRNQARFIARLIIQGGRGYKGISFCSYQEFVRIAFGPFILNLEYRNFRYKRIIT</sequence>
<dbReference type="EMBL" id="ABCA03000015">
    <property type="protein sequence ID" value="EDS02061.1"/>
    <property type="molecule type" value="Genomic_DNA"/>
</dbReference>
<name>B0MJR7_9FIRM</name>
<reference evidence="1" key="2">
    <citation type="submission" date="2014-06" db="EMBL/GenBank/DDBJ databases">
        <title>Draft genome sequence of Eubacterium siraeum (DSM 15702).</title>
        <authorList>
            <person name="Sudarsanam P."/>
            <person name="Ley R."/>
            <person name="Guruge J."/>
            <person name="Turnbaugh P.J."/>
            <person name="Mahowald M."/>
            <person name="Liep D."/>
            <person name="Gordon J."/>
        </authorList>
    </citation>
    <scope>NUCLEOTIDE SEQUENCE</scope>
    <source>
        <strain evidence="1">DSM 15702</strain>
    </source>
</reference>
<evidence type="ECO:0000313" key="2">
    <source>
        <dbReference type="Proteomes" id="UP000005326"/>
    </source>
</evidence>
<proteinExistence type="predicted"/>
<dbReference type="AlphaFoldDB" id="B0MJR7"/>
<organism evidence="1 2">
    <name type="scientific">[Eubacterium] siraeum DSM 15702</name>
    <dbReference type="NCBI Taxonomy" id="428128"/>
    <lineage>
        <taxon>Bacteria</taxon>
        <taxon>Bacillati</taxon>
        <taxon>Bacillota</taxon>
        <taxon>Clostridia</taxon>
        <taxon>Eubacteriales</taxon>
        <taxon>Oscillospiraceae</taxon>
        <taxon>Oscillospiraceae incertae sedis</taxon>
    </lineage>
</organism>
<gene>
    <name evidence="1" type="ORF">EUBSIR_00032</name>
</gene>